<dbReference type="Proteomes" id="UP001190700">
    <property type="component" value="Unassembled WGS sequence"/>
</dbReference>
<dbReference type="FunFam" id="1.25.40.730:FF:000002">
    <property type="entry name" value="Clathrin heavy chain"/>
    <property type="match status" value="1"/>
</dbReference>
<name>A0AAE0GZB1_9CHLO</name>
<comment type="caution">
    <text evidence="3">The sequence shown here is derived from an EMBL/GenBank/DDBJ whole genome shotgun (WGS) entry which is preliminary data.</text>
</comment>
<reference evidence="3 4" key="1">
    <citation type="journal article" date="2015" name="Genome Biol. Evol.">
        <title>Comparative Genomics of a Bacterivorous Green Alga Reveals Evolutionary Causalities and Consequences of Phago-Mixotrophic Mode of Nutrition.</title>
        <authorList>
            <person name="Burns J.A."/>
            <person name="Paasch A."/>
            <person name="Narechania A."/>
            <person name="Kim E."/>
        </authorList>
    </citation>
    <scope>NUCLEOTIDE SEQUENCE [LARGE SCALE GENOMIC DNA]</scope>
    <source>
        <strain evidence="3 4">PLY_AMNH</strain>
    </source>
</reference>
<dbReference type="GO" id="GO:0071439">
    <property type="term" value="C:clathrin complex"/>
    <property type="evidence" value="ECO:0007669"/>
    <property type="project" value="TreeGrafter"/>
</dbReference>
<dbReference type="GO" id="GO:0006898">
    <property type="term" value="P:receptor-mediated endocytosis"/>
    <property type="evidence" value="ECO:0007669"/>
    <property type="project" value="TreeGrafter"/>
</dbReference>
<feature type="coiled-coil region" evidence="2">
    <location>
        <begin position="105"/>
        <end position="146"/>
    </location>
</feature>
<evidence type="ECO:0000313" key="4">
    <source>
        <dbReference type="Proteomes" id="UP001190700"/>
    </source>
</evidence>
<dbReference type="GO" id="GO:0009507">
    <property type="term" value="C:chloroplast"/>
    <property type="evidence" value="ECO:0007669"/>
    <property type="project" value="TreeGrafter"/>
</dbReference>
<keyword evidence="2" id="KW-0175">Coiled coil</keyword>
<dbReference type="GO" id="GO:0005794">
    <property type="term" value="C:Golgi apparatus"/>
    <property type="evidence" value="ECO:0007669"/>
    <property type="project" value="TreeGrafter"/>
</dbReference>
<dbReference type="GO" id="GO:0032051">
    <property type="term" value="F:clathrin light chain binding"/>
    <property type="evidence" value="ECO:0007669"/>
    <property type="project" value="TreeGrafter"/>
</dbReference>
<gene>
    <name evidence="3" type="ORF">CYMTET_5506</name>
</gene>
<dbReference type="GO" id="GO:0005886">
    <property type="term" value="C:plasma membrane"/>
    <property type="evidence" value="ECO:0007669"/>
    <property type="project" value="TreeGrafter"/>
</dbReference>
<organism evidence="3 4">
    <name type="scientific">Cymbomonas tetramitiformis</name>
    <dbReference type="NCBI Taxonomy" id="36881"/>
    <lineage>
        <taxon>Eukaryota</taxon>
        <taxon>Viridiplantae</taxon>
        <taxon>Chlorophyta</taxon>
        <taxon>Pyramimonadophyceae</taxon>
        <taxon>Pyramimonadales</taxon>
        <taxon>Pyramimonadaceae</taxon>
        <taxon>Cymbomonas</taxon>
    </lineage>
</organism>
<feature type="repeat" description="CHCR" evidence="1">
    <location>
        <begin position="1"/>
        <end position="68"/>
    </location>
</feature>
<dbReference type="GO" id="GO:0006886">
    <property type="term" value="P:intracellular protein transport"/>
    <property type="evidence" value="ECO:0007669"/>
    <property type="project" value="UniProtKB-UniRule"/>
</dbReference>
<dbReference type="AlphaFoldDB" id="A0AAE0GZB1"/>
<accession>A0AAE0GZB1</accession>
<dbReference type="PANTHER" id="PTHR10292">
    <property type="entry name" value="CLATHRIN HEAVY CHAIN RELATED"/>
    <property type="match status" value="1"/>
</dbReference>
<protein>
    <recommendedName>
        <fullName evidence="5">Clathrin heavy chain</fullName>
    </recommendedName>
</protein>
<dbReference type="GO" id="GO:0009506">
    <property type="term" value="C:plasmodesma"/>
    <property type="evidence" value="ECO:0007669"/>
    <property type="project" value="TreeGrafter"/>
</dbReference>
<dbReference type="EMBL" id="LGRX02001063">
    <property type="protein sequence ID" value="KAK3286963.1"/>
    <property type="molecule type" value="Genomic_DNA"/>
</dbReference>
<dbReference type="Pfam" id="PF00637">
    <property type="entry name" value="Clathrin"/>
    <property type="match status" value="1"/>
</dbReference>
<keyword evidence="4" id="KW-1185">Reference proteome</keyword>
<dbReference type="PROSITE" id="PS50236">
    <property type="entry name" value="CHCR"/>
    <property type="match status" value="1"/>
</dbReference>
<dbReference type="InterPro" id="IPR055358">
    <property type="entry name" value="CHCR"/>
</dbReference>
<dbReference type="PANTHER" id="PTHR10292:SF1">
    <property type="entry name" value="CLATHRIN HEAVY CHAIN"/>
    <property type="match status" value="1"/>
</dbReference>
<evidence type="ECO:0000256" key="1">
    <source>
        <dbReference type="PROSITE-ProRule" id="PRU01006"/>
    </source>
</evidence>
<evidence type="ECO:0000313" key="3">
    <source>
        <dbReference type="EMBL" id="KAK3286963.1"/>
    </source>
</evidence>
<evidence type="ECO:0008006" key="5">
    <source>
        <dbReference type="Google" id="ProtNLM"/>
    </source>
</evidence>
<proteinExistence type="predicted"/>
<dbReference type="Gene3D" id="1.25.40.730">
    <property type="match status" value="1"/>
</dbReference>
<feature type="non-terminal residue" evidence="3">
    <location>
        <position position="1"/>
    </location>
</feature>
<evidence type="ECO:0000256" key="2">
    <source>
        <dbReference type="SAM" id="Coils"/>
    </source>
</evidence>
<dbReference type="InterPro" id="IPR000547">
    <property type="entry name" value="Clathrin_H-chain/VPS_repeat"/>
</dbReference>
<sequence length="185" mass="21679">CEKNELQEFRRIASYIYKRNQRWRQSMELSQKDELYKDAMETCAQSGDRELAEELLQYFVEKELKECFAACLYTCYDILRPDVVMELAWLNGMTDYAMPFMIQFMREYSRKVDNLMDEKAERKVEADNKEENAKQAEAQQNMYAQLLPPALPANPAWGAEGYQMPPGGMPQQGYMQPGMQPGMYQ</sequence>